<dbReference type="RefSeq" id="WP_190234816.1">
    <property type="nucleotide sequence ID" value="NZ_SSOA01000001.1"/>
</dbReference>
<organism evidence="3 4">
    <name type="scientific">Allorhizobium terrae</name>
    <dbReference type="NCBI Taxonomy" id="1848972"/>
    <lineage>
        <taxon>Bacteria</taxon>
        <taxon>Pseudomonadati</taxon>
        <taxon>Pseudomonadota</taxon>
        <taxon>Alphaproteobacteria</taxon>
        <taxon>Hyphomicrobiales</taxon>
        <taxon>Rhizobiaceae</taxon>
        <taxon>Rhizobium/Agrobacterium group</taxon>
        <taxon>Allorhizobium</taxon>
    </lineage>
</organism>
<comment type="caution">
    <text evidence="3">The sequence shown here is derived from an EMBL/GenBank/DDBJ whole genome shotgun (WGS) entry which is preliminary data.</text>
</comment>
<keyword evidence="4" id="KW-1185">Reference proteome</keyword>
<evidence type="ECO:0000256" key="1">
    <source>
        <dbReference type="SAM" id="MobiDB-lite"/>
    </source>
</evidence>
<evidence type="ECO:0000313" key="3">
    <source>
        <dbReference type="EMBL" id="THF53852.1"/>
    </source>
</evidence>
<proteinExistence type="predicted"/>
<feature type="signal peptide" evidence="2">
    <location>
        <begin position="1"/>
        <end position="28"/>
    </location>
</feature>
<feature type="chain" id="PRO_5020814335" evidence="2">
    <location>
        <begin position="29"/>
        <end position="160"/>
    </location>
</feature>
<feature type="region of interest" description="Disordered" evidence="1">
    <location>
        <begin position="61"/>
        <end position="105"/>
    </location>
</feature>
<dbReference type="EMBL" id="SSOA01000001">
    <property type="protein sequence ID" value="THF53852.1"/>
    <property type="molecule type" value="Genomic_DNA"/>
</dbReference>
<evidence type="ECO:0000313" key="4">
    <source>
        <dbReference type="Proteomes" id="UP000310754"/>
    </source>
</evidence>
<keyword evidence="2" id="KW-0732">Signal</keyword>
<accession>A0A4S4A5R5</accession>
<sequence>MSMTFAKAALIGLVAMGAVTSSISPAAAQSNVGFSLFIGQDDGPDDDDVVVAPPRVVRVWGDDERYAPPPPPPPFWDRPQRWDGPRYAPPPPAPRWDRGPGPRFSGVCAPGDAIRQALRDGLRRPSIDRVTPRVVVVSGRRYGDFDRVVLRNLPGCPYAD</sequence>
<dbReference type="AlphaFoldDB" id="A0A4S4A5R5"/>
<evidence type="ECO:0000256" key="2">
    <source>
        <dbReference type="SAM" id="SignalP"/>
    </source>
</evidence>
<feature type="compositionally biased region" description="Pro residues" evidence="1">
    <location>
        <begin position="67"/>
        <end position="76"/>
    </location>
</feature>
<name>A0A4S4A5R5_9HYPH</name>
<reference evidence="3 4" key="1">
    <citation type="submission" date="2019-04" db="EMBL/GenBank/DDBJ databases">
        <title>Rhizobium terrae sp. nov., isolated from a paddy soil.</title>
        <authorList>
            <person name="Lin S.-Y."/>
            <person name="Hameed A."/>
            <person name="Huang H.-I."/>
            <person name="Young C.-C."/>
        </authorList>
    </citation>
    <scope>NUCLEOTIDE SEQUENCE [LARGE SCALE GENOMIC DNA]</scope>
    <source>
        <strain evidence="3 4">CC-HIH110</strain>
    </source>
</reference>
<gene>
    <name evidence="3" type="ORF">E6C51_01690</name>
</gene>
<dbReference type="Proteomes" id="UP000310754">
    <property type="component" value="Unassembled WGS sequence"/>
</dbReference>
<protein>
    <submittedName>
        <fullName evidence="3">Uncharacterized protein</fullName>
    </submittedName>
</protein>